<dbReference type="EMBL" id="JAAKFY010000010">
    <property type="protein sequence ID" value="KAF3851559.1"/>
    <property type="molecule type" value="Genomic_DNA"/>
</dbReference>
<keyword evidence="3" id="KW-1185">Reference proteome</keyword>
<evidence type="ECO:0000313" key="2">
    <source>
        <dbReference type="EMBL" id="KAF3851559.1"/>
    </source>
</evidence>
<dbReference type="PANTHER" id="PTHR41404">
    <property type="entry name" value="SHIELDIN COMPLEX SUBUNIT 3"/>
    <property type="match status" value="1"/>
</dbReference>
<evidence type="ECO:0000256" key="1">
    <source>
        <dbReference type="SAM" id="MobiDB-lite"/>
    </source>
</evidence>
<feature type="region of interest" description="Disordered" evidence="1">
    <location>
        <begin position="72"/>
        <end position="104"/>
    </location>
</feature>
<dbReference type="OrthoDB" id="5963356at2759"/>
<dbReference type="PANTHER" id="PTHR41404:SF1">
    <property type="entry name" value="SHIELDIN COMPLEX SUBUNIT 3"/>
    <property type="match status" value="1"/>
</dbReference>
<evidence type="ECO:0008006" key="4">
    <source>
        <dbReference type="Google" id="ProtNLM"/>
    </source>
</evidence>
<organism evidence="2 3">
    <name type="scientific">Dissostichus mawsoni</name>
    <name type="common">Antarctic cod</name>
    <dbReference type="NCBI Taxonomy" id="36200"/>
    <lineage>
        <taxon>Eukaryota</taxon>
        <taxon>Metazoa</taxon>
        <taxon>Chordata</taxon>
        <taxon>Craniata</taxon>
        <taxon>Vertebrata</taxon>
        <taxon>Euteleostomi</taxon>
        <taxon>Actinopterygii</taxon>
        <taxon>Neopterygii</taxon>
        <taxon>Teleostei</taxon>
        <taxon>Neoteleostei</taxon>
        <taxon>Acanthomorphata</taxon>
        <taxon>Eupercaria</taxon>
        <taxon>Perciformes</taxon>
        <taxon>Notothenioidei</taxon>
        <taxon>Nototheniidae</taxon>
        <taxon>Dissostichus</taxon>
    </lineage>
</organism>
<sequence length="205" mass="23346">MEDVVLHYQPGSAAGLSSLLERTEKLLEPFPCRIPPVFTRWYPSSTDHHLPIRPAKPAPVITCSDDFFFSDSRTHTPQIQPQKPEVDGPPAETSPENPQEPKDVACISETPNYLFPEREVPRLHTEKHKDVFPVTESPVWRSLNRSVQSSTLPTCNANIQRERAEIWVFCDVVHSEQVGCLLKDELQLTGRIRLSVHRLDNIFSM</sequence>
<dbReference type="GO" id="GO:0045830">
    <property type="term" value="P:positive regulation of isotype switching"/>
    <property type="evidence" value="ECO:0007669"/>
    <property type="project" value="TreeGrafter"/>
</dbReference>
<proteinExistence type="predicted"/>
<dbReference type="GO" id="GO:2001034">
    <property type="term" value="P:positive regulation of double-strand break repair via nonhomologous end joining"/>
    <property type="evidence" value="ECO:0007669"/>
    <property type="project" value="TreeGrafter"/>
</dbReference>
<comment type="caution">
    <text evidence="2">The sequence shown here is derived from an EMBL/GenBank/DDBJ whole genome shotgun (WGS) entry which is preliminary data.</text>
</comment>
<dbReference type="GO" id="GO:2000042">
    <property type="term" value="P:negative regulation of double-strand break repair via homologous recombination"/>
    <property type="evidence" value="ECO:0007669"/>
    <property type="project" value="TreeGrafter"/>
</dbReference>
<dbReference type="AlphaFoldDB" id="A0A7J5YS78"/>
<dbReference type="InterPro" id="IPR039996">
    <property type="entry name" value="Shieldin_RINN1"/>
</dbReference>
<evidence type="ECO:0000313" key="3">
    <source>
        <dbReference type="Proteomes" id="UP000518266"/>
    </source>
</evidence>
<gene>
    <name evidence="2" type="ORF">F7725_013331</name>
</gene>
<reference evidence="2 3" key="1">
    <citation type="submission" date="2020-03" db="EMBL/GenBank/DDBJ databases">
        <title>Dissostichus mawsoni Genome sequencing and assembly.</title>
        <authorList>
            <person name="Park H."/>
        </authorList>
    </citation>
    <scope>NUCLEOTIDE SEQUENCE [LARGE SCALE GENOMIC DNA]</scope>
    <source>
        <strain evidence="2">DM0001</strain>
        <tissue evidence="2">Muscle</tissue>
    </source>
</reference>
<name>A0A7J5YS78_DISMA</name>
<accession>A0A7J5YS78</accession>
<protein>
    <recommendedName>
        <fullName evidence="4">Shieldin complex subunit 3</fullName>
    </recommendedName>
</protein>
<dbReference type="Proteomes" id="UP000518266">
    <property type="component" value="Unassembled WGS sequence"/>
</dbReference>
<dbReference type="CDD" id="cd22293">
    <property type="entry name" value="RBD_SHLD3_N"/>
    <property type="match status" value="1"/>
</dbReference>